<evidence type="ECO:0000313" key="2">
    <source>
        <dbReference type="Proteomes" id="UP000275385"/>
    </source>
</evidence>
<dbReference type="AlphaFoldDB" id="A0A420YN75"/>
<proteinExistence type="predicted"/>
<reference evidence="1 2" key="1">
    <citation type="submission" date="2018-08" db="EMBL/GenBank/DDBJ databases">
        <title>Draft genome of the lignicolous fungus Coniochaeta pulveracea.</title>
        <authorList>
            <person name="Borstlap C.J."/>
            <person name="De Witt R.N."/>
            <person name="Botha A."/>
            <person name="Volschenk H."/>
        </authorList>
    </citation>
    <scope>NUCLEOTIDE SEQUENCE [LARGE SCALE GENOMIC DNA]</scope>
    <source>
        <strain evidence="1 2">CAB683</strain>
    </source>
</reference>
<keyword evidence="2" id="KW-1185">Reference proteome</keyword>
<dbReference type="Proteomes" id="UP000275385">
    <property type="component" value="Unassembled WGS sequence"/>
</dbReference>
<gene>
    <name evidence="1" type="ORF">DL546_009854</name>
</gene>
<name>A0A420YN75_9PEZI</name>
<protein>
    <submittedName>
        <fullName evidence="1">Uncharacterized protein</fullName>
    </submittedName>
</protein>
<evidence type="ECO:0000313" key="1">
    <source>
        <dbReference type="EMBL" id="RKU49330.1"/>
    </source>
</evidence>
<dbReference type="EMBL" id="QVQW01000002">
    <property type="protein sequence ID" value="RKU49330.1"/>
    <property type="molecule type" value="Genomic_DNA"/>
</dbReference>
<organism evidence="1 2">
    <name type="scientific">Coniochaeta pulveracea</name>
    <dbReference type="NCBI Taxonomy" id="177199"/>
    <lineage>
        <taxon>Eukaryota</taxon>
        <taxon>Fungi</taxon>
        <taxon>Dikarya</taxon>
        <taxon>Ascomycota</taxon>
        <taxon>Pezizomycotina</taxon>
        <taxon>Sordariomycetes</taxon>
        <taxon>Sordariomycetidae</taxon>
        <taxon>Coniochaetales</taxon>
        <taxon>Coniochaetaceae</taxon>
        <taxon>Coniochaeta</taxon>
    </lineage>
</organism>
<accession>A0A420YN75</accession>
<sequence>MIVQIQEPGHFKLHYEVRVLYAVSALFTYQARVGAIGAIRSSDRTGAKMCQSYEACGLRIQTGQPFALLMNRSTNPSLSPGGLAKEFRDQESVRYEFKPETLSSTAFETDIGGSLQDNPSICYTM</sequence>
<comment type="caution">
    <text evidence="1">The sequence shown here is derived from an EMBL/GenBank/DDBJ whole genome shotgun (WGS) entry which is preliminary data.</text>
</comment>